<dbReference type="InterPro" id="IPR007497">
    <property type="entry name" value="SIMPL/DUF541"/>
</dbReference>
<dbReference type="GO" id="GO:0006974">
    <property type="term" value="P:DNA damage response"/>
    <property type="evidence" value="ECO:0007669"/>
    <property type="project" value="TreeGrafter"/>
</dbReference>
<keyword evidence="3" id="KW-1185">Reference proteome</keyword>
<evidence type="ECO:0000256" key="1">
    <source>
        <dbReference type="SAM" id="SignalP"/>
    </source>
</evidence>
<protein>
    <submittedName>
        <fullName evidence="2">Predicted secreted protein</fullName>
    </submittedName>
</protein>
<dbReference type="OrthoDB" id="7062395at2"/>
<feature type="chain" id="PRO_5011518300" evidence="1">
    <location>
        <begin position="29"/>
        <end position="244"/>
    </location>
</feature>
<accession>A0A1G9PGR8</accession>
<dbReference type="STRING" id="1527607.SAMN05428957_101389"/>
<dbReference type="EMBL" id="FNHP01000001">
    <property type="protein sequence ID" value="SDL97691.1"/>
    <property type="molecule type" value="Genomic_DNA"/>
</dbReference>
<evidence type="ECO:0000313" key="3">
    <source>
        <dbReference type="Proteomes" id="UP000198552"/>
    </source>
</evidence>
<organism evidence="2 3">
    <name type="scientific">Oryzisolibacter propanilivorax</name>
    <dbReference type="NCBI Taxonomy" id="1527607"/>
    <lineage>
        <taxon>Bacteria</taxon>
        <taxon>Pseudomonadati</taxon>
        <taxon>Pseudomonadota</taxon>
        <taxon>Betaproteobacteria</taxon>
        <taxon>Burkholderiales</taxon>
        <taxon>Comamonadaceae</taxon>
        <taxon>Oryzisolibacter</taxon>
    </lineage>
</organism>
<dbReference type="AlphaFoldDB" id="A0A1G9PGR8"/>
<dbReference type="PANTHER" id="PTHR34387">
    <property type="entry name" value="SLR1258 PROTEIN"/>
    <property type="match status" value="1"/>
</dbReference>
<dbReference type="Gene3D" id="3.30.70.2970">
    <property type="entry name" value="Protein of unknown function (DUF541), domain 2"/>
    <property type="match status" value="1"/>
</dbReference>
<dbReference type="Proteomes" id="UP000198552">
    <property type="component" value="Unassembled WGS sequence"/>
</dbReference>
<dbReference type="PANTHER" id="PTHR34387:SF1">
    <property type="entry name" value="PERIPLASMIC IMMUNOGENIC PROTEIN"/>
    <property type="match status" value="1"/>
</dbReference>
<dbReference type="InterPro" id="IPR052022">
    <property type="entry name" value="26kDa_periplasmic_antigen"/>
</dbReference>
<keyword evidence="1" id="KW-0732">Signal</keyword>
<dbReference type="Gene3D" id="3.30.110.170">
    <property type="entry name" value="Protein of unknown function (DUF541), domain 1"/>
    <property type="match status" value="1"/>
</dbReference>
<sequence length="244" mass="25869">MLSRFAFLSSRRLLVGAALAAASGLAVAQAISVEPPRDVLQLSASGSVEVQQDLLVLTLATTREGSDAASVQKELRQALDAALQQARADAAPEQMEVRTGDFGLHPRYDKEGAITGWQGRAELVLSGRDFGRITGTAGRIRTLAISRVAFDLSRQARQRVEGQAEAEAIAAFKARAEALARGFGFSGYSLREVSVNSNESSPGPRPRVMAMQAKGAAYEMDAPVPVEAGKSQVMVTISGSVQLR</sequence>
<name>A0A1G9PGR8_9BURK</name>
<feature type="signal peptide" evidence="1">
    <location>
        <begin position="1"/>
        <end position="28"/>
    </location>
</feature>
<reference evidence="3" key="1">
    <citation type="submission" date="2016-10" db="EMBL/GenBank/DDBJ databases">
        <authorList>
            <person name="Varghese N."/>
            <person name="Submissions S."/>
        </authorList>
    </citation>
    <scope>NUCLEOTIDE SEQUENCE [LARGE SCALE GENOMIC DNA]</scope>
    <source>
        <strain evidence="3">EPL6</strain>
    </source>
</reference>
<gene>
    <name evidence="2" type="ORF">SAMN05428957_101389</name>
</gene>
<dbReference type="Pfam" id="PF04402">
    <property type="entry name" value="SIMPL"/>
    <property type="match status" value="1"/>
</dbReference>
<evidence type="ECO:0000313" key="2">
    <source>
        <dbReference type="EMBL" id="SDL97691.1"/>
    </source>
</evidence>
<proteinExistence type="predicted"/>